<dbReference type="EMBL" id="JBHUMX010000044">
    <property type="protein sequence ID" value="MFD2630500.1"/>
    <property type="molecule type" value="Genomic_DNA"/>
</dbReference>
<gene>
    <name evidence="1" type="ORF">ACFSUN_17115</name>
</gene>
<evidence type="ECO:0000313" key="1">
    <source>
        <dbReference type="EMBL" id="MFD2630500.1"/>
    </source>
</evidence>
<dbReference type="RefSeq" id="WP_379563816.1">
    <property type="nucleotide sequence ID" value="NZ_JBHUMX010000044.1"/>
</dbReference>
<comment type="caution">
    <text evidence="1">The sequence shown here is derived from an EMBL/GenBank/DDBJ whole genome shotgun (WGS) entry which is preliminary data.</text>
</comment>
<reference evidence="2" key="1">
    <citation type="journal article" date="2019" name="Int. J. Syst. Evol. Microbiol.">
        <title>The Global Catalogue of Microorganisms (GCM) 10K type strain sequencing project: providing services to taxonomists for standard genome sequencing and annotation.</title>
        <authorList>
            <consortium name="The Broad Institute Genomics Platform"/>
            <consortium name="The Broad Institute Genome Sequencing Center for Infectious Disease"/>
            <person name="Wu L."/>
            <person name="Ma J."/>
        </authorList>
    </citation>
    <scope>NUCLEOTIDE SEQUENCE [LARGE SCALE GENOMIC DNA]</scope>
    <source>
        <strain evidence="2">TISTR 1858</strain>
    </source>
</reference>
<evidence type="ECO:0000313" key="2">
    <source>
        <dbReference type="Proteomes" id="UP001597451"/>
    </source>
</evidence>
<name>A0ABW5Q4Z6_9BACI</name>
<keyword evidence="2" id="KW-1185">Reference proteome</keyword>
<proteinExistence type="predicted"/>
<evidence type="ECO:0008006" key="3">
    <source>
        <dbReference type="Google" id="ProtNLM"/>
    </source>
</evidence>
<protein>
    <recommendedName>
        <fullName evidence="3">DUF5050 domain-containing protein</fullName>
    </recommendedName>
</protein>
<accession>A0ABW5Q4Z6</accession>
<dbReference type="Proteomes" id="UP001597451">
    <property type="component" value="Unassembled WGS sequence"/>
</dbReference>
<organism evidence="1 2">
    <name type="scientific">Oceanobacillus kapialis</name>
    <dbReference type="NCBI Taxonomy" id="481353"/>
    <lineage>
        <taxon>Bacteria</taxon>
        <taxon>Bacillati</taxon>
        <taxon>Bacillota</taxon>
        <taxon>Bacilli</taxon>
        <taxon>Bacillales</taxon>
        <taxon>Bacillaceae</taxon>
        <taxon>Oceanobacillus</taxon>
    </lineage>
</organism>
<sequence>MKKYWKLLTIAIISVLVISTFYIQKAIANESPMEFVLDTYSGDEAELEKLAISGWYQGQYNESFTITSDGIEYPSHDSLVEQLVRTYSPKTDQLIEGYRGFMRGKTMDLRQLYEDEKLLAFATVESDWDGQSRYNDHTFKIDVLQKGEKERFTFKKTVPNQQDYNYMYVVDVQIKDGQLSIFTRNDIVSEKHADKFGQSDFRVYRFDIASEKLISEDSLLYVEGQDGNKSFNGEIISASTPMSQTDYVVLKKTEYVETQSEFGEMNTEETGKEYMLYNLSTMEKKELNIPEEMSMGSEVYSEFMLGTSIYFIHRTQDGLAVKSYNINDQQKNEFTIELPNDEGDTPSVIAKGERIYIMGGGLNEVPIMVYNAQTGQSLYEGTYKLEGKQVQDSFISVDGIFVD</sequence>